<comment type="caution">
    <text evidence="4">The sequence shown here is derived from an EMBL/GenBank/DDBJ whole genome shotgun (WGS) entry which is preliminary data.</text>
</comment>
<gene>
    <name evidence="4" type="ORF">DZF91_02805</name>
</gene>
<keyword evidence="5" id="KW-1185">Reference proteome</keyword>
<dbReference type="PANTHER" id="PTHR43673:SF10">
    <property type="entry name" value="NADH DEHYDROGENASE_NAD(P)H NITROREDUCTASE XCC3605-RELATED"/>
    <property type="match status" value="1"/>
</dbReference>
<dbReference type="InterPro" id="IPR029479">
    <property type="entry name" value="Nitroreductase"/>
</dbReference>
<comment type="similarity">
    <text evidence="1">Belongs to the nitroreductase family.</text>
</comment>
<organism evidence="4 5">
    <name type="scientific">Actinomadura logoneensis</name>
    <dbReference type="NCBI Taxonomy" id="2293572"/>
    <lineage>
        <taxon>Bacteria</taxon>
        <taxon>Bacillati</taxon>
        <taxon>Actinomycetota</taxon>
        <taxon>Actinomycetes</taxon>
        <taxon>Streptosporangiales</taxon>
        <taxon>Thermomonosporaceae</taxon>
        <taxon>Actinomadura</taxon>
    </lineage>
</organism>
<accession>A0A372JT63</accession>
<dbReference type="Pfam" id="PF00881">
    <property type="entry name" value="Nitroreductase"/>
    <property type="match status" value="1"/>
</dbReference>
<evidence type="ECO:0000313" key="4">
    <source>
        <dbReference type="EMBL" id="RFU43140.1"/>
    </source>
</evidence>
<name>A0A372JT63_9ACTN</name>
<dbReference type="Proteomes" id="UP000261811">
    <property type="component" value="Unassembled WGS sequence"/>
</dbReference>
<evidence type="ECO:0000259" key="3">
    <source>
        <dbReference type="Pfam" id="PF00881"/>
    </source>
</evidence>
<sequence>MEFRDVLSHRRMVRAYRAVPVPEDVLDGVLRVVRRAPSAGFSQGHRVVAVTDPGTRARVARIAGEERYLERGIGPWLSVAPVLLVLAVSEDAYHERYRRPDKVNGRGEEMVWPTPYWWVDAGALMMLLQLAAIDAGLASGFAIVHRTDELRDLLGLPGDAAIVGVMTLGYPAEPPDGDSARRAGLRSRRKPVDHLVRRDRWA</sequence>
<dbReference type="EMBL" id="QURH01000050">
    <property type="protein sequence ID" value="RFU43140.1"/>
    <property type="molecule type" value="Genomic_DNA"/>
</dbReference>
<evidence type="ECO:0000256" key="1">
    <source>
        <dbReference type="ARBA" id="ARBA00007118"/>
    </source>
</evidence>
<dbReference type="AlphaFoldDB" id="A0A372JT63"/>
<proteinExistence type="inferred from homology"/>
<dbReference type="InterPro" id="IPR000415">
    <property type="entry name" value="Nitroreductase-like"/>
</dbReference>
<evidence type="ECO:0000256" key="2">
    <source>
        <dbReference type="ARBA" id="ARBA00023002"/>
    </source>
</evidence>
<feature type="domain" description="Nitroreductase" evidence="3">
    <location>
        <begin position="8"/>
        <end position="170"/>
    </location>
</feature>
<protein>
    <submittedName>
        <fullName evidence="4">Nitroreductase</fullName>
    </submittedName>
</protein>
<evidence type="ECO:0000313" key="5">
    <source>
        <dbReference type="Proteomes" id="UP000261811"/>
    </source>
</evidence>
<dbReference type="Gene3D" id="3.40.109.10">
    <property type="entry name" value="NADH Oxidase"/>
    <property type="match status" value="1"/>
</dbReference>
<keyword evidence="2" id="KW-0560">Oxidoreductase</keyword>
<dbReference type="OrthoDB" id="9809288at2"/>
<dbReference type="SUPFAM" id="SSF55469">
    <property type="entry name" value="FMN-dependent nitroreductase-like"/>
    <property type="match status" value="1"/>
</dbReference>
<dbReference type="RefSeq" id="WP_117355944.1">
    <property type="nucleotide sequence ID" value="NZ_QURH01000050.1"/>
</dbReference>
<dbReference type="PANTHER" id="PTHR43673">
    <property type="entry name" value="NAD(P)H NITROREDUCTASE YDGI-RELATED"/>
    <property type="match status" value="1"/>
</dbReference>
<reference evidence="4 5" key="1">
    <citation type="submission" date="2018-08" db="EMBL/GenBank/DDBJ databases">
        <title>Actinomadura jelena sp. nov., a novel Actinomycete isolated from soil in Chad.</title>
        <authorList>
            <person name="Shi L."/>
        </authorList>
    </citation>
    <scope>NUCLEOTIDE SEQUENCE [LARGE SCALE GENOMIC DNA]</scope>
    <source>
        <strain evidence="4 5">NEAU-G17</strain>
    </source>
</reference>
<dbReference type="GO" id="GO:0016491">
    <property type="term" value="F:oxidoreductase activity"/>
    <property type="evidence" value="ECO:0007669"/>
    <property type="project" value="UniProtKB-KW"/>
</dbReference>